<organism evidence="1">
    <name type="scientific">uncultured Caudovirales phage</name>
    <dbReference type="NCBI Taxonomy" id="2100421"/>
    <lineage>
        <taxon>Viruses</taxon>
        <taxon>Duplodnaviria</taxon>
        <taxon>Heunggongvirae</taxon>
        <taxon>Uroviricota</taxon>
        <taxon>Caudoviricetes</taxon>
        <taxon>Peduoviridae</taxon>
        <taxon>Maltschvirus</taxon>
        <taxon>Maltschvirus maltsch</taxon>
    </lineage>
</organism>
<name>A0A6J5LH44_9CAUD</name>
<proteinExistence type="predicted"/>
<dbReference type="EMBL" id="LR796278">
    <property type="protein sequence ID" value="CAB4133924.1"/>
    <property type="molecule type" value="Genomic_DNA"/>
</dbReference>
<accession>A0A6J5LH44</accession>
<reference evidence="1" key="1">
    <citation type="submission" date="2020-04" db="EMBL/GenBank/DDBJ databases">
        <authorList>
            <person name="Chiriac C."/>
            <person name="Salcher M."/>
            <person name="Ghai R."/>
            <person name="Kavagutti S V."/>
        </authorList>
    </citation>
    <scope>NUCLEOTIDE SEQUENCE</scope>
</reference>
<evidence type="ECO:0000313" key="1">
    <source>
        <dbReference type="EMBL" id="CAB4133924.1"/>
    </source>
</evidence>
<gene>
    <name evidence="1" type="ORF">UFOVP265_11</name>
</gene>
<sequence>MSSVINAVGNALTGATGTGNFVGANTPTLITPNLGTPASGTLTSCTGLPLTTGITASFTAGGLVYSTVSELTIASAGTSGQLAQSAGTSAPSWTTSTYPTTNAANTLLYASSANTMAALSTSDNGLLVTSASGVPSIGNAIGADITVNSLTVGQGAYNDSNSTNSAFGITALSHNSSGTQNTAIGRDALKALTSGSENASLGSLASYQLTTGSENTVIGCYAGAGIAPGVGVITGSGNTLIGYQADVSSTSAIGTIAIGVVAIADGATGSTSGTNGPGISIGSSAALVGFRGDGSIYPGPLGSGNWRVNVNGTYYAIPLLPDKATTLASIITAPAASQSSSLTIGSAYQNSFGYDVVLTVYLAVASATSASITLGVGSTNTPTAQTIVSSLTLAAVNIIPVTIYLPTGYYALLNTSGTISASISGQQAMPV</sequence>
<protein>
    <submittedName>
        <fullName evidence="1">Uncharacterized protein</fullName>
    </submittedName>
</protein>